<dbReference type="GO" id="GO:0048046">
    <property type="term" value="C:apoplast"/>
    <property type="evidence" value="ECO:0007669"/>
    <property type="project" value="UniProtKB-SubCell"/>
</dbReference>
<evidence type="ECO:0000256" key="7">
    <source>
        <dbReference type="ARBA" id="ARBA00023316"/>
    </source>
</evidence>
<dbReference type="GO" id="GO:0071555">
    <property type="term" value="P:cell wall organization"/>
    <property type="evidence" value="ECO:0007669"/>
    <property type="project" value="UniProtKB-KW"/>
</dbReference>
<keyword evidence="5 8" id="KW-0378">Hydrolase</keyword>
<dbReference type="GO" id="GO:0016762">
    <property type="term" value="F:xyloglucan:xyloglucosyl transferase activity"/>
    <property type="evidence" value="ECO:0007669"/>
    <property type="project" value="UniProtKB-EC"/>
</dbReference>
<dbReference type="STRING" id="3641.A0A061E029"/>
<gene>
    <name evidence="11" type="ORF">TCM_005068</name>
</gene>
<dbReference type="Proteomes" id="UP000026915">
    <property type="component" value="Chromosome 1"/>
</dbReference>
<dbReference type="Gene3D" id="2.60.120.200">
    <property type="match status" value="1"/>
</dbReference>
<evidence type="ECO:0000256" key="5">
    <source>
        <dbReference type="ARBA" id="ARBA00022801"/>
    </source>
</evidence>
<dbReference type="Pfam" id="PF06955">
    <property type="entry name" value="XET_C"/>
    <property type="match status" value="1"/>
</dbReference>
<dbReference type="InterPro" id="IPR013320">
    <property type="entry name" value="ConA-like_dom_sf"/>
</dbReference>
<dbReference type="eggNOG" id="ENOG502QURN">
    <property type="taxonomic scope" value="Eukaryota"/>
</dbReference>
<evidence type="ECO:0000256" key="2">
    <source>
        <dbReference type="ARBA" id="ARBA00022523"/>
    </source>
</evidence>
<evidence type="ECO:0000256" key="4">
    <source>
        <dbReference type="ARBA" id="ARBA00022679"/>
    </source>
</evidence>
<dbReference type="PANTHER" id="PTHR31062">
    <property type="entry name" value="XYLOGLUCAN ENDOTRANSGLUCOSYLASE/HYDROLASE PROTEIN 8-RELATED"/>
    <property type="match status" value="1"/>
</dbReference>
<dbReference type="AlphaFoldDB" id="A0A061E029"/>
<proteinExistence type="inferred from homology"/>
<keyword evidence="6 8" id="KW-0326">Glycosidase</keyword>
<evidence type="ECO:0000256" key="3">
    <source>
        <dbReference type="ARBA" id="ARBA00022525"/>
    </source>
</evidence>
<evidence type="ECO:0000256" key="1">
    <source>
        <dbReference type="ARBA" id="ARBA00022512"/>
    </source>
</evidence>
<dbReference type="HOGENOM" id="CLU_1206615_0_0_1"/>
<organism evidence="11 12">
    <name type="scientific">Theobroma cacao</name>
    <name type="common">Cacao</name>
    <name type="synonym">Cocoa</name>
    <dbReference type="NCBI Taxonomy" id="3641"/>
    <lineage>
        <taxon>Eukaryota</taxon>
        <taxon>Viridiplantae</taxon>
        <taxon>Streptophyta</taxon>
        <taxon>Embryophyta</taxon>
        <taxon>Tracheophyta</taxon>
        <taxon>Spermatophyta</taxon>
        <taxon>Magnoliopsida</taxon>
        <taxon>eudicotyledons</taxon>
        <taxon>Gunneridae</taxon>
        <taxon>Pentapetalae</taxon>
        <taxon>rosids</taxon>
        <taxon>malvids</taxon>
        <taxon>Malvales</taxon>
        <taxon>Malvaceae</taxon>
        <taxon>Byttnerioideae</taxon>
        <taxon>Theobroma</taxon>
    </lineage>
</organism>
<keyword evidence="12" id="KW-1185">Reference proteome</keyword>
<evidence type="ECO:0000313" key="12">
    <source>
        <dbReference type="Proteomes" id="UP000026915"/>
    </source>
</evidence>
<feature type="domain" description="Xyloglucan endo-transglycosylase C-terminal" evidence="10">
    <location>
        <begin position="191"/>
        <end position="227"/>
    </location>
</feature>
<reference evidence="11 12" key="1">
    <citation type="journal article" date="2013" name="Genome Biol.">
        <title>The genome sequence of the most widely cultivated cacao type and its use to identify candidate genes regulating pod color.</title>
        <authorList>
            <person name="Motamayor J.C."/>
            <person name="Mockaitis K."/>
            <person name="Schmutz J."/>
            <person name="Haiminen N."/>
            <person name="Iii D.L."/>
            <person name="Cornejo O."/>
            <person name="Findley S.D."/>
            <person name="Zheng P."/>
            <person name="Utro F."/>
            <person name="Royaert S."/>
            <person name="Saski C."/>
            <person name="Jenkins J."/>
            <person name="Podicheti R."/>
            <person name="Zhao M."/>
            <person name="Scheffler B.E."/>
            <person name="Stack J.C."/>
            <person name="Feltus F.A."/>
            <person name="Mustiga G.M."/>
            <person name="Amores F."/>
            <person name="Phillips W."/>
            <person name="Marelli J.P."/>
            <person name="May G.D."/>
            <person name="Shapiro H."/>
            <person name="Ma J."/>
            <person name="Bustamante C.D."/>
            <person name="Schnell R.J."/>
            <person name="Main D."/>
            <person name="Gilbert D."/>
            <person name="Parida L."/>
            <person name="Kuhn D.N."/>
        </authorList>
    </citation>
    <scope>NUCLEOTIDE SEQUENCE [LARGE SCALE GENOMIC DNA]</scope>
    <source>
        <strain evidence="12">cv. Matina 1-6</strain>
    </source>
</reference>
<keyword evidence="2 8" id="KW-0052">Apoplast</keyword>
<accession>A0A061E029</accession>
<evidence type="ECO:0000259" key="10">
    <source>
        <dbReference type="Pfam" id="PF06955"/>
    </source>
</evidence>
<name>A0A061E029_THECC</name>
<dbReference type="Gramene" id="EOX95618">
    <property type="protein sequence ID" value="EOX95618"/>
    <property type="gene ID" value="TCM_005068"/>
</dbReference>
<feature type="domain" description="GH16" evidence="9">
    <location>
        <begin position="110"/>
        <end position="152"/>
    </location>
</feature>
<keyword evidence="4 8" id="KW-0808">Transferase</keyword>
<evidence type="ECO:0000256" key="8">
    <source>
        <dbReference type="RuleBase" id="RU361120"/>
    </source>
</evidence>
<sequence>MNRFRPFLEIKIFISLMRMGRLSKYPSLNLQAVDLDLVSFTIMPSSVLPLNFLLITLLELLSRFILPMLMFSEPTMTKLDFEFLGNVPGQEWLVQTNLFGNESVTRGREERQVRRVDAMGGDYPSKPMSLYAIIWDGSTWATGEGKHKVNYRYAPFKADFTFFVIQGHECSTEGQIQRCKNATASSVESFNGLRPDERSKMKDFRKNFMIYSHCQDRRRYPIALPECSIQ</sequence>
<dbReference type="EC" id="2.4.1.207" evidence="8"/>
<dbReference type="InterPro" id="IPR000757">
    <property type="entry name" value="Beta-glucanase-like"/>
</dbReference>
<evidence type="ECO:0000313" key="11">
    <source>
        <dbReference type="EMBL" id="EOX95618.1"/>
    </source>
</evidence>
<dbReference type="InterPro" id="IPR010713">
    <property type="entry name" value="XET_C"/>
</dbReference>
<dbReference type="EMBL" id="CM001879">
    <property type="protein sequence ID" value="EOX95618.1"/>
    <property type="molecule type" value="Genomic_DNA"/>
</dbReference>
<dbReference type="InterPro" id="IPR044791">
    <property type="entry name" value="Beta-glucanase/XTH"/>
</dbReference>
<keyword evidence="3 8" id="KW-0964">Secreted</keyword>
<evidence type="ECO:0000259" key="9">
    <source>
        <dbReference type="Pfam" id="PF00722"/>
    </source>
</evidence>
<dbReference type="Pfam" id="PF00722">
    <property type="entry name" value="Glyco_hydro_16"/>
    <property type="match status" value="1"/>
</dbReference>
<dbReference type="GO" id="GO:0004553">
    <property type="term" value="F:hydrolase activity, hydrolyzing O-glycosyl compounds"/>
    <property type="evidence" value="ECO:0007669"/>
    <property type="project" value="InterPro"/>
</dbReference>
<comment type="subcellular location">
    <subcellularLocation>
        <location evidence="8">Secreted</location>
        <location evidence="8">Cell wall</location>
    </subcellularLocation>
    <subcellularLocation>
        <location evidence="8">Secreted</location>
        <location evidence="8">Extracellular space</location>
        <location evidence="8">Apoplast</location>
    </subcellularLocation>
</comment>
<dbReference type="GO" id="GO:0044042">
    <property type="term" value="P:glucan metabolic process"/>
    <property type="evidence" value="ECO:0007669"/>
    <property type="project" value="InterPro"/>
</dbReference>
<protein>
    <recommendedName>
        <fullName evidence="8">Xyloglucan endotransglucosylase/hydrolase</fullName>
        <ecNumber evidence="8">2.4.1.207</ecNumber>
    </recommendedName>
</protein>
<dbReference type="SUPFAM" id="SSF49899">
    <property type="entry name" value="Concanavalin A-like lectins/glucanases"/>
    <property type="match status" value="1"/>
</dbReference>
<comment type="function">
    <text evidence="8">Catalyzes xyloglucan endohydrolysis (XEH) and/or endotransglycosylation (XET). Cleaves and religates xyloglucan polymers, an essential constituent of the primary cell wall, and thereby participates in cell wall construction of growing tissues.</text>
</comment>
<keyword evidence="7 8" id="KW-0961">Cell wall biogenesis/degradation</keyword>
<comment type="similarity">
    <text evidence="8">Belongs to the glycosyl hydrolase 16 family.</text>
</comment>
<keyword evidence="1 8" id="KW-0134">Cell wall</keyword>
<evidence type="ECO:0000256" key="6">
    <source>
        <dbReference type="ARBA" id="ARBA00023295"/>
    </source>
</evidence>
<comment type="PTM">
    <text evidence="8">Contains at least one intrachain disulfide bond essential for its enzymatic activity.</text>
</comment>
<dbReference type="InParanoid" id="A0A061E029"/>